<reference evidence="5" key="2">
    <citation type="submission" date="2025-08" db="UniProtKB">
        <authorList>
            <consortium name="RefSeq"/>
        </authorList>
    </citation>
    <scope>IDENTIFICATION</scope>
    <source>
        <tissue evidence="5">Seedling</tissue>
    </source>
</reference>
<gene>
    <name evidence="5" type="primary">LOC107418483</name>
</gene>
<dbReference type="PANTHER" id="PTHR48053:SF71">
    <property type="entry name" value="LEUCINE RICH REPEAT FAMILY PROTEIN, EXPRESSED"/>
    <property type="match status" value="1"/>
</dbReference>
<dbReference type="Pfam" id="PF13855">
    <property type="entry name" value="LRR_8"/>
    <property type="match status" value="1"/>
</dbReference>
<dbReference type="KEGG" id="zju:107418483"/>
<evidence type="ECO:0000256" key="2">
    <source>
        <dbReference type="ARBA" id="ARBA00022729"/>
    </source>
</evidence>
<dbReference type="InterPro" id="IPR001611">
    <property type="entry name" value="Leu-rich_rpt"/>
</dbReference>
<organism evidence="4 5">
    <name type="scientific">Ziziphus jujuba</name>
    <name type="common">Chinese jujube</name>
    <name type="synonym">Ziziphus sativa</name>
    <dbReference type="NCBI Taxonomy" id="326968"/>
    <lineage>
        <taxon>Eukaryota</taxon>
        <taxon>Viridiplantae</taxon>
        <taxon>Streptophyta</taxon>
        <taxon>Embryophyta</taxon>
        <taxon>Tracheophyta</taxon>
        <taxon>Spermatophyta</taxon>
        <taxon>Magnoliopsida</taxon>
        <taxon>eudicotyledons</taxon>
        <taxon>Gunneridae</taxon>
        <taxon>Pentapetalae</taxon>
        <taxon>rosids</taxon>
        <taxon>fabids</taxon>
        <taxon>Rosales</taxon>
        <taxon>Rhamnaceae</taxon>
        <taxon>Paliureae</taxon>
        <taxon>Ziziphus</taxon>
    </lineage>
</organism>
<dbReference type="GO" id="GO:0016020">
    <property type="term" value="C:membrane"/>
    <property type="evidence" value="ECO:0007669"/>
    <property type="project" value="UniProtKB-SubCell"/>
</dbReference>
<dbReference type="InterPro" id="IPR032675">
    <property type="entry name" value="LRR_dom_sf"/>
</dbReference>
<reference evidence="4" key="1">
    <citation type="submission" date="2025-05" db="UniProtKB">
        <authorList>
            <consortium name="RefSeq"/>
        </authorList>
    </citation>
    <scope>NUCLEOTIDE SEQUENCE [LARGE SCALE GENOMIC DNA]</scope>
</reference>
<dbReference type="InParanoid" id="A0A6P4AAC7"/>
<evidence type="ECO:0000313" key="5">
    <source>
        <dbReference type="RefSeq" id="XP_015882666.3"/>
    </source>
</evidence>
<accession>A0A6P4AAC7</accession>
<keyword evidence="4" id="KW-1185">Reference proteome</keyword>
<keyword evidence="3" id="KW-0675">Receptor</keyword>
<dbReference type="GeneID" id="107418483"/>
<dbReference type="PANTHER" id="PTHR48053">
    <property type="entry name" value="LEUCINE RICH REPEAT FAMILY PROTEIN, EXPRESSED"/>
    <property type="match status" value="1"/>
</dbReference>
<dbReference type="AlphaFoldDB" id="A0A6P4AAC7"/>
<evidence type="ECO:0000256" key="1">
    <source>
        <dbReference type="ARBA" id="ARBA00004479"/>
    </source>
</evidence>
<dbReference type="SUPFAM" id="SSF52058">
    <property type="entry name" value="L domain-like"/>
    <property type="match status" value="3"/>
</dbReference>
<dbReference type="Gene3D" id="3.80.10.10">
    <property type="entry name" value="Ribonuclease Inhibitor"/>
    <property type="match status" value="3"/>
</dbReference>
<sequence>MSFLRELSILDLSSLFQTPFLENSNLTMLLQNLTLLEELYIDGVNLTIRGNEWGQALSSSLSNLRVLSMESYSFSSPIDESLCKLQSLSMIKLDSNNLSSPVPKCFMNFSNLTSLSLTDCALNGTFPKEIFQIPTLKILDISENDLLDGSFPEFPQNSNIQTLETSSTNFRGTIPASIGNLQQLSTLELSVCHYSGTLPKSMTNLTQLVFLRLFGNNFTGSIPSFHMPKNLTEIHLSFNRFTGPLPSAAYWQGLLNLVYVDLTNNTITGSIPSSLFSLPSVQWIDLSYNQFSGRLLEFQIPPSSVLASVDLRGNELEGLIPKSFFKLKNLGDLLLSFNKFNGTFQLDRFNTSGNNSNFSSLTLFTSVKLASCNLRTFPEMLRNQLVLSLLDLSNNQISGKIPNWIWKVGNGSLFFLNLSRNHLVGMHKLYPLPNLQTIDLSFNQLHGKIPVPSNDYHVDFSSNCFTASIPLDIGNYLSNVRSNNGLTRIIPESICNTSSLKALDLSNNSLSGQIPTCMFALSGPTRLNLARNNLSGPIPDAFPVNCSLETLMETY</sequence>
<evidence type="ECO:0000313" key="4">
    <source>
        <dbReference type="Proteomes" id="UP001652623"/>
    </source>
</evidence>
<dbReference type="Pfam" id="PF00560">
    <property type="entry name" value="LRR_1"/>
    <property type="match status" value="5"/>
</dbReference>
<dbReference type="RefSeq" id="XP_015882666.3">
    <property type="nucleotide sequence ID" value="XM_016027180.3"/>
</dbReference>
<comment type="subcellular location">
    <subcellularLocation>
        <location evidence="1">Membrane</location>
        <topology evidence="1">Single-pass type I membrane protein</topology>
    </subcellularLocation>
</comment>
<keyword evidence="2" id="KW-0732">Signal</keyword>
<dbReference type="InterPro" id="IPR051716">
    <property type="entry name" value="Plant_RL_S/T_kinase"/>
</dbReference>
<proteinExistence type="predicted"/>
<evidence type="ECO:0000256" key="3">
    <source>
        <dbReference type="ARBA" id="ARBA00023170"/>
    </source>
</evidence>
<protein>
    <submittedName>
        <fullName evidence="5">Leucine-rich repeat receptor-like serine/threonine-protein kinase SKM1</fullName>
    </submittedName>
</protein>
<dbReference type="Proteomes" id="UP001652623">
    <property type="component" value="Chromosome 2"/>
</dbReference>
<dbReference type="PRINTS" id="PR00019">
    <property type="entry name" value="LEURICHRPT"/>
</dbReference>
<name>A0A6P4AAC7_ZIZJJ</name>